<dbReference type="InterPro" id="IPR011706">
    <property type="entry name" value="Cu-oxidase_C"/>
</dbReference>
<dbReference type="CDD" id="cd04207">
    <property type="entry name" value="CuRO_3_LCC_like"/>
    <property type="match status" value="1"/>
</dbReference>
<feature type="domain" description="Plastocyanin-like" evidence="5">
    <location>
        <begin position="211"/>
        <end position="314"/>
    </location>
</feature>
<evidence type="ECO:0000259" key="6">
    <source>
        <dbReference type="Pfam" id="PF07731"/>
    </source>
</evidence>
<dbReference type="PROSITE" id="PS00080">
    <property type="entry name" value="MULTICOPPER_OXIDASE2"/>
    <property type="match status" value="1"/>
</dbReference>
<gene>
    <name evidence="8" type="ORF">JCM31447_15940</name>
</gene>
<evidence type="ECO:0000256" key="3">
    <source>
        <dbReference type="ARBA" id="ARBA00023008"/>
    </source>
</evidence>
<dbReference type="Gene3D" id="2.60.40.420">
    <property type="entry name" value="Cupredoxins - blue copper proteins"/>
    <property type="match status" value="3"/>
</dbReference>
<proteinExistence type="predicted"/>
<dbReference type="GO" id="GO:0016491">
    <property type="term" value="F:oxidoreductase activity"/>
    <property type="evidence" value="ECO:0007669"/>
    <property type="project" value="UniProtKB-KW"/>
</dbReference>
<evidence type="ECO:0000256" key="2">
    <source>
        <dbReference type="ARBA" id="ARBA00023002"/>
    </source>
</evidence>
<keyword evidence="4" id="KW-0732">Signal</keyword>
<reference evidence="8 9" key="1">
    <citation type="submission" date="2018-12" db="EMBL/GenBank/DDBJ databases">
        <title>Rubrispira sanarue gen. nov., sp., nov., a member of the order Silvanigrellales, isolated from a brackish lake in Hamamatsu Japan.</title>
        <authorList>
            <person name="Maejima Y."/>
            <person name="Iino T."/>
            <person name="Muraguchi Y."/>
            <person name="Fukuda K."/>
            <person name="Nojiri H."/>
            <person name="Ohkuma M."/>
            <person name="Moriuchi R."/>
            <person name="Dohra H."/>
            <person name="Kimbara K."/>
            <person name="Shintani M."/>
        </authorList>
    </citation>
    <scope>NUCLEOTIDE SEQUENCE [LARGE SCALE GENOMIC DNA]</scope>
    <source>
        <strain evidence="8 9">RF1110005</strain>
    </source>
</reference>
<dbReference type="KEGG" id="sbf:JCM31447_15940"/>
<dbReference type="RefSeq" id="WP_130608426.1">
    <property type="nucleotide sequence ID" value="NZ_AP019368.1"/>
</dbReference>
<dbReference type="PANTHER" id="PTHR11709:SF394">
    <property type="entry name" value="FI03373P-RELATED"/>
    <property type="match status" value="1"/>
</dbReference>
<keyword evidence="9" id="KW-1185">Reference proteome</keyword>
<dbReference type="InterPro" id="IPR001117">
    <property type="entry name" value="Cu-oxidase_2nd"/>
</dbReference>
<keyword evidence="2" id="KW-0560">Oxidoreductase</keyword>
<sequence>MHANKFLVLLFGLLTEFFAFSQMENMQHNYNLNLVNKDEVFSNATEGLPFVRNAQVIKLKNGQNYTLIAKQVKQNINGKIIKRFAYNGSIPGPIIEVQKGSKVKIKFINQTEVDQTLHSHGLRLNYLFDGTVGLGQKAPVRPGETFEYELYFPDTGVFFYHPHIREDYAQDMGLYGNYLVNSNKQNNVIPVNKMVPINLDDILLTDTNNPYYKGYANYAAMGRFGNIMLINGVDNYKENFTKGEIIRFFITNSANTRTFNFNIPGAKMKLIAADMSPFEKQEWIESLIIAPSERYIVDVYFKDKGIYKILNSNSETKTQLGLIEVLEGKLDNSFVEDFMVLHADTTHKNEMQKLSKHFNKKVDKNLIISVDMKMDHSQHGELPEIEWEDNMPKMNEHMTSKDVAWLLIDKETNKKNMDVFWSFKKGQYYKIKIFNDPKSKHPMQHPIHFHGQRFLVLTDNKVKNNNLAWKDTVLVKTGHTVEILLEASNIGKWMSHCHIAEHLSSGMAIGFSVE</sequence>
<evidence type="ECO:0000313" key="9">
    <source>
        <dbReference type="Proteomes" id="UP000291236"/>
    </source>
</evidence>
<dbReference type="Pfam" id="PF07731">
    <property type="entry name" value="Cu-oxidase_2"/>
    <property type="match status" value="1"/>
</dbReference>
<evidence type="ECO:0000259" key="5">
    <source>
        <dbReference type="Pfam" id="PF00394"/>
    </source>
</evidence>
<keyword evidence="3" id="KW-0186">Copper</keyword>
<organism evidence="8 9">
    <name type="scientific">Fluviispira sanaruensis</name>
    <dbReference type="NCBI Taxonomy" id="2493639"/>
    <lineage>
        <taxon>Bacteria</taxon>
        <taxon>Pseudomonadati</taxon>
        <taxon>Bdellovibrionota</taxon>
        <taxon>Oligoflexia</taxon>
        <taxon>Silvanigrellales</taxon>
        <taxon>Silvanigrellaceae</taxon>
        <taxon>Fluviispira</taxon>
    </lineage>
</organism>
<dbReference type="Pfam" id="PF07732">
    <property type="entry name" value="Cu-oxidase_3"/>
    <property type="match status" value="1"/>
</dbReference>
<feature type="chain" id="PRO_5020776429" evidence="4">
    <location>
        <begin position="22"/>
        <end position="514"/>
    </location>
</feature>
<feature type="domain" description="Plastocyanin-like" evidence="6">
    <location>
        <begin position="416"/>
        <end position="513"/>
    </location>
</feature>
<dbReference type="InterPro" id="IPR002355">
    <property type="entry name" value="Cu_oxidase_Cu_BS"/>
</dbReference>
<dbReference type="GO" id="GO:0005507">
    <property type="term" value="F:copper ion binding"/>
    <property type="evidence" value="ECO:0007669"/>
    <property type="project" value="InterPro"/>
</dbReference>
<evidence type="ECO:0000256" key="1">
    <source>
        <dbReference type="ARBA" id="ARBA00022723"/>
    </source>
</evidence>
<evidence type="ECO:0000259" key="7">
    <source>
        <dbReference type="Pfam" id="PF07732"/>
    </source>
</evidence>
<dbReference type="InterPro" id="IPR011707">
    <property type="entry name" value="Cu-oxidase-like_N"/>
</dbReference>
<accession>A0A4P2VK67</accession>
<feature type="signal peptide" evidence="4">
    <location>
        <begin position="1"/>
        <end position="21"/>
    </location>
</feature>
<dbReference type="PANTHER" id="PTHR11709">
    <property type="entry name" value="MULTI-COPPER OXIDASE"/>
    <property type="match status" value="1"/>
</dbReference>
<keyword evidence="1" id="KW-0479">Metal-binding</keyword>
<dbReference type="SUPFAM" id="SSF49503">
    <property type="entry name" value="Cupredoxins"/>
    <property type="match status" value="3"/>
</dbReference>
<protein>
    <submittedName>
        <fullName evidence="8">Multicopper oxidase family protein</fullName>
    </submittedName>
</protein>
<dbReference type="AlphaFoldDB" id="A0A4P2VK67"/>
<evidence type="ECO:0000313" key="8">
    <source>
        <dbReference type="EMBL" id="BBH53151.1"/>
    </source>
</evidence>
<dbReference type="Pfam" id="PF00394">
    <property type="entry name" value="Cu-oxidase"/>
    <property type="match status" value="1"/>
</dbReference>
<dbReference type="OrthoDB" id="9757546at2"/>
<feature type="domain" description="Plastocyanin-like" evidence="7">
    <location>
        <begin position="78"/>
        <end position="184"/>
    </location>
</feature>
<dbReference type="EMBL" id="AP019368">
    <property type="protein sequence ID" value="BBH53151.1"/>
    <property type="molecule type" value="Genomic_DNA"/>
</dbReference>
<dbReference type="InterPro" id="IPR045087">
    <property type="entry name" value="Cu-oxidase_fam"/>
</dbReference>
<dbReference type="InterPro" id="IPR008972">
    <property type="entry name" value="Cupredoxin"/>
</dbReference>
<evidence type="ECO:0000256" key="4">
    <source>
        <dbReference type="SAM" id="SignalP"/>
    </source>
</evidence>
<dbReference type="Proteomes" id="UP000291236">
    <property type="component" value="Chromosome"/>
</dbReference>
<name>A0A4P2VK67_FLUSA</name>